<reference evidence="1" key="2">
    <citation type="journal article" date="2023" name="IMA Fungus">
        <title>Comparative genomic study of the Penicillium genus elucidates a diverse pangenome and 15 lateral gene transfer events.</title>
        <authorList>
            <person name="Petersen C."/>
            <person name="Sorensen T."/>
            <person name="Nielsen M.R."/>
            <person name="Sondergaard T.E."/>
            <person name="Sorensen J.L."/>
            <person name="Fitzpatrick D.A."/>
            <person name="Frisvad J.C."/>
            <person name="Nielsen K.L."/>
        </authorList>
    </citation>
    <scope>NUCLEOTIDE SEQUENCE</scope>
    <source>
        <strain evidence="1">IBT 3081</strain>
    </source>
</reference>
<evidence type="ECO:0000313" key="2">
    <source>
        <dbReference type="Proteomes" id="UP001147752"/>
    </source>
</evidence>
<dbReference type="GeneID" id="81457949"/>
<gene>
    <name evidence="1" type="ORF">N7517_001036</name>
</gene>
<dbReference type="RefSeq" id="XP_056582901.1">
    <property type="nucleotide sequence ID" value="XM_056718766.1"/>
</dbReference>
<sequence length="83" mass="9407">MGEVQECETEPFIEEHIYPSRIGLSYPSAKTQTWNRSSPEFSAIMGTPVGTYGQGVKRIARIATFHTALDLHKLHIRFDIEDV</sequence>
<reference evidence="1" key="1">
    <citation type="submission" date="2022-12" db="EMBL/GenBank/DDBJ databases">
        <authorList>
            <person name="Petersen C."/>
        </authorList>
    </citation>
    <scope>NUCLEOTIDE SEQUENCE</scope>
    <source>
        <strain evidence="1">IBT 3081</strain>
    </source>
</reference>
<dbReference type="Proteomes" id="UP001147752">
    <property type="component" value="Unassembled WGS sequence"/>
</dbReference>
<dbReference type="AlphaFoldDB" id="A0A9W9VKQ2"/>
<accession>A0A9W9VKQ2</accession>
<keyword evidence="2" id="KW-1185">Reference proteome</keyword>
<dbReference type="EMBL" id="JAPZBT010000001">
    <property type="protein sequence ID" value="KAJ5383125.1"/>
    <property type="molecule type" value="Genomic_DNA"/>
</dbReference>
<protein>
    <submittedName>
        <fullName evidence="1">Uncharacterized protein</fullName>
    </submittedName>
</protein>
<proteinExistence type="predicted"/>
<name>A0A9W9VKQ2_9EURO</name>
<evidence type="ECO:0000313" key="1">
    <source>
        <dbReference type="EMBL" id="KAJ5383125.1"/>
    </source>
</evidence>
<comment type="caution">
    <text evidence="1">The sequence shown here is derived from an EMBL/GenBank/DDBJ whole genome shotgun (WGS) entry which is preliminary data.</text>
</comment>
<dbReference type="OrthoDB" id="4364220at2759"/>
<organism evidence="1 2">
    <name type="scientific">Penicillium concentricum</name>
    <dbReference type="NCBI Taxonomy" id="293559"/>
    <lineage>
        <taxon>Eukaryota</taxon>
        <taxon>Fungi</taxon>
        <taxon>Dikarya</taxon>
        <taxon>Ascomycota</taxon>
        <taxon>Pezizomycotina</taxon>
        <taxon>Eurotiomycetes</taxon>
        <taxon>Eurotiomycetidae</taxon>
        <taxon>Eurotiales</taxon>
        <taxon>Aspergillaceae</taxon>
        <taxon>Penicillium</taxon>
    </lineage>
</organism>